<dbReference type="Pfam" id="PF17667">
    <property type="entry name" value="Pkinase_fungal"/>
    <property type="match status" value="1"/>
</dbReference>
<feature type="domain" description="Fungal-type protein kinase" evidence="2">
    <location>
        <begin position="403"/>
        <end position="457"/>
    </location>
</feature>
<feature type="compositionally biased region" description="Low complexity" evidence="1">
    <location>
        <begin position="265"/>
        <end position="275"/>
    </location>
</feature>
<proteinExistence type="predicted"/>
<dbReference type="PROSITE" id="PS00109">
    <property type="entry name" value="PROTEIN_KINASE_TYR"/>
    <property type="match status" value="1"/>
</dbReference>
<dbReference type="SUPFAM" id="SSF56112">
    <property type="entry name" value="Protein kinase-like (PK-like)"/>
    <property type="match status" value="1"/>
</dbReference>
<dbReference type="AlphaFoldDB" id="A0A4Q2DVJ5"/>
<feature type="compositionally biased region" description="Polar residues" evidence="1">
    <location>
        <begin position="463"/>
        <end position="474"/>
    </location>
</feature>
<evidence type="ECO:0000256" key="1">
    <source>
        <dbReference type="SAM" id="MobiDB-lite"/>
    </source>
</evidence>
<feature type="compositionally biased region" description="Polar residues" evidence="1">
    <location>
        <begin position="491"/>
        <end position="512"/>
    </location>
</feature>
<dbReference type="InterPro" id="IPR008266">
    <property type="entry name" value="Tyr_kinase_AS"/>
</dbReference>
<organism evidence="3 4">
    <name type="scientific">Candolleomyces aberdarensis</name>
    <dbReference type="NCBI Taxonomy" id="2316362"/>
    <lineage>
        <taxon>Eukaryota</taxon>
        <taxon>Fungi</taxon>
        <taxon>Dikarya</taxon>
        <taxon>Basidiomycota</taxon>
        <taxon>Agaricomycotina</taxon>
        <taxon>Agaricomycetes</taxon>
        <taxon>Agaricomycetidae</taxon>
        <taxon>Agaricales</taxon>
        <taxon>Agaricineae</taxon>
        <taxon>Psathyrellaceae</taxon>
        <taxon>Candolleomyces</taxon>
    </lineage>
</organism>
<feature type="region of interest" description="Disordered" evidence="1">
    <location>
        <begin position="454"/>
        <end position="553"/>
    </location>
</feature>
<feature type="region of interest" description="Disordered" evidence="1">
    <location>
        <begin position="263"/>
        <end position="288"/>
    </location>
</feature>
<dbReference type="InterPro" id="IPR011009">
    <property type="entry name" value="Kinase-like_dom_sf"/>
</dbReference>
<reference evidence="3 4" key="1">
    <citation type="submission" date="2019-01" db="EMBL/GenBank/DDBJ databases">
        <title>Draft genome sequence of Psathyrella aberdarensis IHI B618.</title>
        <authorList>
            <person name="Buettner E."/>
            <person name="Kellner H."/>
        </authorList>
    </citation>
    <scope>NUCLEOTIDE SEQUENCE [LARGE SCALE GENOMIC DNA]</scope>
    <source>
        <strain evidence="3 4">IHI B618</strain>
    </source>
</reference>
<evidence type="ECO:0000313" key="4">
    <source>
        <dbReference type="Proteomes" id="UP000290288"/>
    </source>
</evidence>
<dbReference type="GO" id="GO:0004672">
    <property type="term" value="F:protein kinase activity"/>
    <property type="evidence" value="ECO:0007669"/>
    <property type="project" value="InterPro"/>
</dbReference>
<dbReference type="STRING" id="2316362.A0A4Q2DVJ5"/>
<feature type="region of interest" description="Disordered" evidence="1">
    <location>
        <begin position="112"/>
        <end position="138"/>
    </location>
</feature>
<dbReference type="Proteomes" id="UP000290288">
    <property type="component" value="Unassembled WGS sequence"/>
</dbReference>
<comment type="caution">
    <text evidence="3">The sequence shown here is derived from an EMBL/GenBank/DDBJ whole genome shotgun (WGS) entry which is preliminary data.</text>
</comment>
<keyword evidence="4" id="KW-1185">Reference proteome</keyword>
<dbReference type="InterPro" id="IPR040976">
    <property type="entry name" value="Pkinase_fungal"/>
</dbReference>
<dbReference type="OrthoDB" id="5569250at2759"/>
<feature type="compositionally biased region" description="Low complexity" evidence="1">
    <location>
        <begin position="119"/>
        <end position="135"/>
    </location>
</feature>
<evidence type="ECO:0000259" key="2">
    <source>
        <dbReference type="Pfam" id="PF17667"/>
    </source>
</evidence>
<feature type="compositionally biased region" description="Pro residues" evidence="1">
    <location>
        <begin position="516"/>
        <end position="528"/>
    </location>
</feature>
<name>A0A4Q2DVJ5_9AGAR</name>
<dbReference type="EMBL" id="SDEE01000024">
    <property type="protein sequence ID" value="RXW24213.1"/>
    <property type="molecule type" value="Genomic_DNA"/>
</dbReference>
<accession>A0A4Q2DVJ5</accession>
<gene>
    <name evidence="3" type="ORF">EST38_g1661</name>
</gene>
<sequence>MQELAVHPQTDGGPLLEGGDVEANRFQDLCRVLELDTENPDLNPQVGPQFKSQRAFLNDANTASREMRNQGRFPFLLVFKDTQHFFPHGHVSDTKANPDFIAAFEEHWYDARSEEAKNQPTTATPAADQPAPTTETDSKKHVIWPCIRLAGENASKSDTKPGQVQHATTYLDLLLLSRADFRGGFGLRLTETHMSIIVAIGGSQLVINFSFSWTGAYVRRAAYALVYRLYDPGRWLDPEIKMVYHKAGKPFCTYNISFPGEGESDGQTDTGAGADAAGGGVSARGQKGRIRAVTHDGRERDAKQEQQTARMRVFLSDYSCLHGSCTFGTRTHVFVHQPLKSPNDVKVGRRAPRVVKIQLCRDNLRFDEIDILNNIHRDGKIPGVVRLACHERLPSIVAGREQFRLGLEQRGSPFMSIKTPRQMLMVAYDALEITRILHNERNVIHRDVSKGNILFVPPPGTPDFTSPAETSSGRSDPPPACSPVEPDEYPSSPSTVDTQGDSQPAKMSSHNSDPLPAGPPVNEYPPPSTGATYETAQEELCSRPGASVDAMEEESAKQDEKYCFIAALLGHSYRPLSLLISDMGRHLTVDPYWFSDDDPRSNPQYVHECFQRTIFNFLINNFDEPFMVCKTSDTSRTVFTVPKESTTPSLSMSTLNSEFALPYLLPVPEVCHRTIPSKVPPYPATFTIPRARSARVNADEAGVFRLYKVSRVRLIVSLQRPAKRARIPDSGTSNNQ</sequence>
<evidence type="ECO:0000313" key="3">
    <source>
        <dbReference type="EMBL" id="RXW24213.1"/>
    </source>
</evidence>
<protein>
    <recommendedName>
        <fullName evidence="2">Fungal-type protein kinase domain-containing protein</fullName>
    </recommendedName>
</protein>